<gene>
    <name evidence="2" type="ORF">TMSB3V08_LOCUS8801</name>
</gene>
<feature type="region of interest" description="Disordered" evidence="1">
    <location>
        <begin position="158"/>
        <end position="211"/>
    </location>
</feature>
<reference evidence="2" key="1">
    <citation type="submission" date="2020-11" db="EMBL/GenBank/DDBJ databases">
        <authorList>
            <person name="Tran Van P."/>
        </authorList>
    </citation>
    <scope>NUCLEOTIDE SEQUENCE</scope>
</reference>
<accession>A0A7R9EDU7</accession>
<dbReference type="AlphaFoldDB" id="A0A7R9EDU7"/>
<evidence type="ECO:0000256" key="1">
    <source>
        <dbReference type="SAM" id="MobiDB-lite"/>
    </source>
</evidence>
<sequence>MLYKSIFRYPLCTATDSSRLRGLLIKTNNPHSGLNTSAPQFCYNSIPTSIALSFQVTELKSPTLQAALHNPTSVPSGGDDGQPKKSILTVENPRENIIEFVSADGQINIAKQSTIKKPKGPKFVQGKLAVCNHCGYSSTDFFSCQRCGKKLPDTIKSVSDDLSEMNSERRKNKKKKSGDGADEENPPEVIEITSHQEEIVSQDKSTCTSYI</sequence>
<feature type="compositionally biased region" description="Polar residues" evidence="1">
    <location>
        <begin position="202"/>
        <end position="211"/>
    </location>
</feature>
<dbReference type="EMBL" id="OB795338">
    <property type="protein sequence ID" value="CAD7432084.1"/>
    <property type="molecule type" value="Genomic_DNA"/>
</dbReference>
<protein>
    <submittedName>
        <fullName evidence="2">Uncharacterized protein</fullName>
    </submittedName>
</protein>
<name>A0A7R9EDU7_9NEOP</name>
<proteinExistence type="predicted"/>
<evidence type="ECO:0000313" key="2">
    <source>
        <dbReference type="EMBL" id="CAD7432084.1"/>
    </source>
</evidence>
<organism evidence="2">
    <name type="scientific">Timema monikensis</name>
    <dbReference type="NCBI Taxonomy" id="170555"/>
    <lineage>
        <taxon>Eukaryota</taxon>
        <taxon>Metazoa</taxon>
        <taxon>Ecdysozoa</taxon>
        <taxon>Arthropoda</taxon>
        <taxon>Hexapoda</taxon>
        <taxon>Insecta</taxon>
        <taxon>Pterygota</taxon>
        <taxon>Neoptera</taxon>
        <taxon>Polyneoptera</taxon>
        <taxon>Phasmatodea</taxon>
        <taxon>Timematodea</taxon>
        <taxon>Timematoidea</taxon>
        <taxon>Timematidae</taxon>
        <taxon>Timema</taxon>
    </lineage>
</organism>